<reference evidence="1" key="1">
    <citation type="submission" date="2006-10" db="EMBL/GenBank/DDBJ databases">
        <title>Complete sequence of Solibacter usitatus Ellin6076.</title>
        <authorList>
            <consortium name="US DOE Joint Genome Institute"/>
            <person name="Copeland A."/>
            <person name="Lucas S."/>
            <person name="Lapidus A."/>
            <person name="Barry K."/>
            <person name="Detter J.C."/>
            <person name="Glavina del Rio T."/>
            <person name="Hammon N."/>
            <person name="Israni S."/>
            <person name="Dalin E."/>
            <person name="Tice H."/>
            <person name="Pitluck S."/>
            <person name="Thompson L.S."/>
            <person name="Brettin T."/>
            <person name="Bruce D."/>
            <person name="Han C."/>
            <person name="Tapia R."/>
            <person name="Gilna P."/>
            <person name="Schmutz J."/>
            <person name="Larimer F."/>
            <person name="Land M."/>
            <person name="Hauser L."/>
            <person name="Kyrpides N."/>
            <person name="Mikhailova N."/>
            <person name="Janssen P.H."/>
            <person name="Kuske C.R."/>
            <person name="Richardson P."/>
        </authorList>
    </citation>
    <scope>NUCLEOTIDE SEQUENCE</scope>
    <source>
        <strain evidence="1">Ellin6076</strain>
    </source>
</reference>
<evidence type="ECO:0000313" key="1">
    <source>
        <dbReference type="EMBL" id="ABJ84556.1"/>
    </source>
</evidence>
<gene>
    <name evidence="1" type="ordered locus">Acid_3584</name>
</gene>
<organism evidence="1">
    <name type="scientific">Solibacter usitatus (strain Ellin6076)</name>
    <dbReference type="NCBI Taxonomy" id="234267"/>
    <lineage>
        <taxon>Bacteria</taxon>
        <taxon>Pseudomonadati</taxon>
        <taxon>Acidobacteriota</taxon>
        <taxon>Terriglobia</taxon>
        <taxon>Bryobacterales</taxon>
        <taxon>Solibacteraceae</taxon>
        <taxon>Candidatus Solibacter</taxon>
    </lineage>
</organism>
<dbReference type="KEGG" id="sus:Acid_3584"/>
<proteinExistence type="predicted"/>
<dbReference type="EMBL" id="CP000473">
    <property type="protein sequence ID" value="ABJ84556.1"/>
    <property type="molecule type" value="Genomic_DNA"/>
</dbReference>
<dbReference type="AlphaFoldDB" id="Q020T3"/>
<name>Q020T3_SOLUE</name>
<dbReference type="HOGENOM" id="CLU_1785628_0_0_0"/>
<dbReference type="STRING" id="234267.Acid_3584"/>
<protein>
    <submittedName>
        <fullName evidence="1">Uncharacterized protein</fullName>
    </submittedName>
</protein>
<accession>Q020T3</accession>
<sequence length="145" mass="15932">MKIVADSAGNVHVHLRDGEIAGERRGEVIIDLNRDGHWIRGFEVIGGMVDFSVFAASQPFPASNPGGLRVVYDGDANAAYFFLPYGPRFMNLTAERQQAAQTYSHSINPESLLRFDRRGGLLSVVIPAGAVNNLDDFLFFFEPCA</sequence>
<dbReference type="InParanoid" id="Q020T3"/>